<evidence type="ECO:0000313" key="2">
    <source>
        <dbReference type="Proteomes" id="UP000821845"/>
    </source>
</evidence>
<protein>
    <submittedName>
        <fullName evidence="1">Uncharacterized protein</fullName>
    </submittedName>
</protein>
<gene>
    <name evidence="1" type="ORF">HPB50_011002</name>
</gene>
<dbReference type="EMBL" id="CM023481">
    <property type="protein sequence ID" value="KAH6945993.1"/>
    <property type="molecule type" value="Genomic_DNA"/>
</dbReference>
<name>A0ACB7TIN9_HYAAI</name>
<proteinExistence type="predicted"/>
<sequence>MVQGPRGDLLSYVTDHSEPALLGRKWIETFGFDCDESCGLYTNYTVICILKNPTGPLQHSSTNKAPLLTTPFAKHKGAMPAPKMPSYVDVDGVRMPGSFFPDRVREALNFKPKPGDIFLVTYPKCGTHWVQQISQLILNRGASASNYLDFQMKTPFLELTGTGNLDSMPPPRLFKTHFAFDRQPYHKDAKYVYIARNPRDCCVSFYHHSRCIPGYQFAEGSFDDFFEVFIRGETDFGDYFDNLLSWYEHKDDANVCFLTYEDLKKNTRDGVLRLARFFGKEYAEPLEKDPDLLQQVLEKCSVQYMRDHIDMSSGDLQELLNAAEGSFMEPVRKLFVPRDGKDRMVQFIRKGEVGDWKCHFTPQQEARMQARIKEKTAGTDVMSLWKD</sequence>
<keyword evidence="2" id="KW-1185">Reference proteome</keyword>
<evidence type="ECO:0000313" key="1">
    <source>
        <dbReference type="EMBL" id="KAH6945993.1"/>
    </source>
</evidence>
<reference evidence="1" key="1">
    <citation type="submission" date="2020-05" db="EMBL/GenBank/DDBJ databases">
        <title>Large-scale comparative analyses of tick genomes elucidate their genetic diversity and vector capacities.</title>
        <authorList>
            <person name="Jia N."/>
            <person name="Wang J."/>
            <person name="Shi W."/>
            <person name="Du L."/>
            <person name="Sun Y."/>
            <person name="Zhan W."/>
            <person name="Jiang J."/>
            <person name="Wang Q."/>
            <person name="Zhang B."/>
            <person name="Ji P."/>
            <person name="Sakyi L.B."/>
            <person name="Cui X."/>
            <person name="Yuan T."/>
            <person name="Jiang B."/>
            <person name="Yang W."/>
            <person name="Lam T.T.-Y."/>
            <person name="Chang Q."/>
            <person name="Ding S."/>
            <person name="Wang X."/>
            <person name="Zhu J."/>
            <person name="Ruan X."/>
            <person name="Zhao L."/>
            <person name="Wei J."/>
            <person name="Que T."/>
            <person name="Du C."/>
            <person name="Cheng J."/>
            <person name="Dai P."/>
            <person name="Han X."/>
            <person name="Huang E."/>
            <person name="Gao Y."/>
            <person name="Liu J."/>
            <person name="Shao H."/>
            <person name="Ye R."/>
            <person name="Li L."/>
            <person name="Wei W."/>
            <person name="Wang X."/>
            <person name="Wang C."/>
            <person name="Yang T."/>
            <person name="Huo Q."/>
            <person name="Li W."/>
            <person name="Guo W."/>
            <person name="Chen H."/>
            <person name="Zhou L."/>
            <person name="Ni X."/>
            <person name="Tian J."/>
            <person name="Zhou Y."/>
            <person name="Sheng Y."/>
            <person name="Liu T."/>
            <person name="Pan Y."/>
            <person name="Xia L."/>
            <person name="Li J."/>
            <person name="Zhao F."/>
            <person name="Cao W."/>
        </authorList>
    </citation>
    <scope>NUCLEOTIDE SEQUENCE</scope>
    <source>
        <strain evidence="1">Hyas-2018</strain>
    </source>
</reference>
<comment type="caution">
    <text evidence="1">The sequence shown here is derived from an EMBL/GenBank/DDBJ whole genome shotgun (WGS) entry which is preliminary data.</text>
</comment>
<accession>A0ACB7TIN9</accession>
<organism evidence="1 2">
    <name type="scientific">Hyalomma asiaticum</name>
    <name type="common">Tick</name>
    <dbReference type="NCBI Taxonomy" id="266040"/>
    <lineage>
        <taxon>Eukaryota</taxon>
        <taxon>Metazoa</taxon>
        <taxon>Ecdysozoa</taxon>
        <taxon>Arthropoda</taxon>
        <taxon>Chelicerata</taxon>
        <taxon>Arachnida</taxon>
        <taxon>Acari</taxon>
        <taxon>Parasitiformes</taxon>
        <taxon>Ixodida</taxon>
        <taxon>Ixodoidea</taxon>
        <taxon>Ixodidae</taxon>
        <taxon>Hyalomminae</taxon>
        <taxon>Hyalomma</taxon>
    </lineage>
</organism>
<dbReference type="Proteomes" id="UP000821845">
    <property type="component" value="Chromosome 1"/>
</dbReference>